<dbReference type="EMBL" id="CP013650">
    <property type="protein sequence ID" value="ALT00432.1"/>
    <property type="molecule type" value="Genomic_DNA"/>
</dbReference>
<dbReference type="InterPro" id="IPR013766">
    <property type="entry name" value="Thioredoxin_domain"/>
</dbReference>
<dbReference type="GO" id="GO:0016491">
    <property type="term" value="F:oxidoreductase activity"/>
    <property type="evidence" value="ECO:0007669"/>
    <property type="project" value="InterPro"/>
</dbReference>
<reference evidence="2 3" key="1">
    <citation type="submission" date="2015-12" db="EMBL/GenBank/DDBJ databases">
        <title>Complete genome of Lacimicrobium alkaliphilum KCTC 32984.</title>
        <authorList>
            <person name="Kim S.-G."/>
            <person name="Lee Y.-J."/>
        </authorList>
    </citation>
    <scope>NUCLEOTIDE SEQUENCE [LARGE SCALE GENOMIC DNA]</scope>
    <source>
        <strain evidence="2 3">YelD216</strain>
    </source>
</reference>
<dbReference type="Pfam" id="PF00578">
    <property type="entry name" value="AhpC-TSA"/>
    <property type="match status" value="1"/>
</dbReference>
<dbReference type="STRING" id="1526571.AT746_11760"/>
<dbReference type="InterPro" id="IPR000866">
    <property type="entry name" value="AhpC/TSA"/>
</dbReference>
<dbReference type="Proteomes" id="UP000068447">
    <property type="component" value="Chromosome"/>
</dbReference>
<keyword evidence="3" id="KW-1185">Reference proteome</keyword>
<proteinExistence type="predicted"/>
<dbReference type="PANTHER" id="PTHR42852:SF18">
    <property type="entry name" value="CHROMOSOME UNDETERMINED SCAFFOLD_47, WHOLE GENOME SHOTGUN SEQUENCE"/>
    <property type="match status" value="1"/>
</dbReference>
<dbReference type="InterPro" id="IPR050553">
    <property type="entry name" value="Thioredoxin_ResA/DsbE_sf"/>
</dbReference>
<dbReference type="KEGG" id="lal:AT746_11760"/>
<protein>
    <submittedName>
        <fullName evidence="2">Redoxin</fullName>
    </submittedName>
</protein>
<dbReference type="GO" id="GO:0016209">
    <property type="term" value="F:antioxidant activity"/>
    <property type="evidence" value="ECO:0007669"/>
    <property type="project" value="InterPro"/>
</dbReference>
<dbReference type="CDD" id="cd02966">
    <property type="entry name" value="TlpA_like_family"/>
    <property type="match status" value="1"/>
</dbReference>
<dbReference type="SUPFAM" id="SSF52833">
    <property type="entry name" value="Thioredoxin-like"/>
    <property type="match status" value="1"/>
</dbReference>
<feature type="domain" description="Thioredoxin" evidence="1">
    <location>
        <begin position="1"/>
        <end position="138"/>
    </location>
</feature>
<sequence>MAQQAPDFRLSDPALGQQLSDLKGKVVYLDFWASWCKPCRHSFSWMNHLQSEYGDQGLVILAVNLDAEPELAQGFLQRHPASFHIQFDPQGKIAEQYQLLGMPSSYLIDANGTLRHVHQGFFTDKQPVYHQQIKTLLGERYTGQLLTNMGAPK</sequence>
<dbReference type="PROSITE" id="PS51352">
    <property type="entry name" value="THIOREDOXIN_2"/>
    <property type="match status" value="1"/>
</dbReference>
<accession>A0A0U3B1Z9</accession>
<dbReference type="AlphaFoldDB" id="A0A0U3B1Z9"/>
<evidence type="ECO:0000313" key="2">
    <source>
        <dbReference type="EMBL" id="ALT00432.1"/>
    </source>
</evidence>
<name>A0A0U3B1Z9_9ALTE</name>
<evidence type="ECO:0000259" key="1">
    <source>
        <dbReference type="PROSITE" id="PS51352"/>
    </source>
</evidence>
<organism evidence="2 3">
    <name type="scientific">Lacimicrobium alkaliphilum</name>
    <dbReference type="NCBI Taxonomy" id="1526571"/>
    <lineage>
        <taxon>Bacteria</taxon>
        <taxon>Pseudomonadati</taxon>
        <taxon>Pseudomonadota</taxon>
        <taxon>Gammaproteobacteria</taxon>
        <taxon>Alteromonadales</taxon>
        <taxon>Alteromonadaceae</taxon>
        <taxon>Lacimicrobium</taxon>
    </lineage>
</organism>
<dbReference type="PANTHER" id="PTHR42852">
    <property type="entry name" value="THIOL:DISULFIDE INTERCHANGE PROTEIN DSBE"/>
    <property type="match status" value="1"/>
</dbReference>
<dbReference type="InterPro" id="IPR036249">
    <property type="entry name" value="Thioredoxin-like_sf"/>
</dbReference>
<evidence type="ECO:0000313" key="3">
    <source>
        <dbReference type="Proteomes" id="UP000068447"/>
    </source>
</evidence>
<dbReference type="OrthoDB" id="9799347at2"/>
<gene>
    <name evidence="2" type="ORF">AT746_11760</name>
</gene>
<dbReference type="Gene3D" id="3.40.30.10">
    <property type="entry name" value="Glutaredoxin"/>
    <property type="match status" value="1"/>
</dbReference>